<feature type="region of interest" description="Disordered" evidence="1">
    <location>
        <begin position="464"/>
        <end position="488"/>
    </location>
</feature>
<organism evidence="3 4">
    <name type="scientific">Puccinia coronata f. sp. avenae</name>
    <dbReference type="NCBI Taxonomy" id="200324"/>
    <lineage>
        <taxon>Eukaryota</taxon>
        <taxon>Fungi</taxon>
        <taxon>Dikarya</taxon>
        <taxon>Basidiomycota</taxon>
        <taxon>Pucciniomycotina</taxon>
        <taxon>Pucciniomycetes</taxon>
        <taxon>Pucciniales</taxon>
        <taxon>Pucciniaceae</taxon>
        <taxon>Puccinia</taxon>
    </lineage>
</organism>
<protein>
    <submittedName>
        <fullName evidence="3">Uncharacterized protein</fullName>
    </submittedName>
</protein>
<evidence type="ECO:0000313" key="3">
    <source>
        <dbReference type="EMBL" id="PLW38567.1"/>
    </source>
</evidence>
<dbReference type="Proteomes" id="UP000235392">
    <property type="component" value="Unassembled WGS sequence"/>
</dbReference>
<feature type="region of interest" description="Disordered" evidence="1">
    <location>
        <begin position="272"/>
        <end position="386"/>
    </location>
</feature>
<feature type="compositionally biased region" description="Polar residues" evidence="1">
    <location>
        <begin position="466"/>
        <end position="479"/>
    </location>
</feature>
<feature type="compositionally biased region" description="Polar residues" evidence="1">
    <location>
        <begin position="630"/>
        <end position="641"/>
    </location>
</feature>
<dbReference type="AlphaFoldDB" id="A0A2N5ULQ0"/>
<dbReference type="EMBL" id="PGCI01000126">
    <property type="protein sequence ID" value="PLW38567.1"/>
    <property type="molecule type" value="Genomic_DNA"/>
</dbReference>
<evidence type="ECO:0000256" key="1">
    <source>
        <dbReference type="SAM" id="MobiDB-lite"/>
    </source>
</evidence>
<feature type="compositionally biased region" description="Polar residues" evidence="1">
    <location>
        <begin position="30"/>
        <end position="41"/>
    </location>
</feature>
<name>A0A2N5ULQ0_9BASI</name>
<proteinExistence type="predicted"/>
<feature type="region of interest" description="Disordered" evidence="1">
    <location>
        <begin position="760"/>
        <end position="780"/>
    </location>
</feature>
<feature type="compositionally biased region" description="Basic residues" evidence="1">
    <location>
        <begin position="306"/>
        <end position="316"/>
    </location>
</feature>
<feature type="compositionally biased region" description="Polar residues" evidence="1">
    <location>
        <begin position="336"/>
        <end position="361"/>
    </location>
</feature>
<feature type="region of interest" description="Disordered" evidence="1">
    <location>
        <begin position="613"/>
        <end position="642"/>
    </location>
</feature>
<feature type="compositionally biased region" description="Basic and acidic residues" evidence="1">
    <location>
        <begin position="317"/>
        <end position="326"/>
    </location>
</feature>
<evidence type="ECO:0000313" key="2">
    <source>
        <dbReference type="EMBL" id="PLW22085.1"/>
    </source>
</evidence>
<reference evidence="3 4" key="1">
    <citation type="submission" date="2017-11" db="EMBL/GenBank/DDBJ databases">
        <title>De novo assembly and phasing of dikaryotic genomes from two isolates of Puccinia coronata f. sp. avenae, the causal agent of oat crown rust.</title>
        <authorList>
            <person name="Miller M.E."/>
            <person name="Zhang Y."/>
            <person name="Omidvar V."/>
            <person name="Sperschneider J."/>
            <person name="Schwessinger B."/>
            <person name="Raley C."/>
            <person name="Palmer J.M."/>
            <person name="Garnica D."/>
            <person name="Upadhyaya N."/>
            <person name="Rathjen J."/>
            <person name="Taylor J.M."/>
            <person name="Park R.F."/>
            <person name="Dodds P.N."/>
            <person name="Hirsch C.D."/>
            <person name="Kianian S.F."/>
            <person name="Figueroa M."/>
        </authorList>
    </citation>
    <scope>NUCLEOTIDE SEQUENCE [LARGE SCALE GENOMIC DNA]</scope>
    <source>
        <strain evidence="3">12SD80</strain>
    </source>
</reference>
<gene>
    <name evidence="3" type="ORF">PCASD_10791</name>
    <name evidence="2" type="ORF">PCASD_18098</name>
</gene>
<feature type="region of interest" description="Disordered" evidence="1">
    <location>
        <begin position="1"/>
        <end position="78"/>
    </location>
</feature>
<dbReference type="EMBL" id="PGCI01000677">
    <property type="protein sequence ID" value="PLW22085.1"/>
    <property type="molecule type" value="Genomic_DNA"/>
</dbReference>
<evidence type="ECO:0000313" key="4">
    <source>
        <dbReference type="Proteomes" id="UP000235392"/>
    </source>
</evidence>
<sequence length="866" mass="94834">MSMASIDLSSREPKSPQNDSLDDLHDDTPNDSSCSMVTDDTPSSLPSSESASSPCPQLPRTPPRLDIQSPSIRAEQTVPRGEQQFWSNLHDPQTSSCAANSINIAPGLARPSAELVSQFRSPHITHIDTASILLQPPTHAGLPAQGPPFQPASHTLPYKSLIPQSQSQLGTIPLSSQWVPNALKPNTPLRFGNVDDSHCHVNNLLPAPCYIREEMDEPETDPFSQLSARTLALMDQPESEVTIYDCEYCDKTYQGKHARSIWRRHLSDKHKIPLSTQPRRTRWDNDVNRPKTEEERRERTLESKRRWARKNRAAKKAAREGQRSSLEHATAMLYSKSLSQNQSTPNRSRAPSPTLYQSSLGHTAAGSPKYFAGTDAHSHSQPLQVNPCRSSVPIMSRGSSTPQPFSHYLPMGSHTPFSIGDTPYNPSFSIGQGAQTAAYSFGDYSVPLDAHSTFQFSDRCIKEESNSSYSPHPSQTHISHPSPPETYATDVNTQEIAHPQDLPDCYPSAPLNFQYSSWELGSRFNFGTSLPSTQEETEPLSYESHPKRQRLCLSSSAPVPLHQFEDLQKAYSTCNLEVLSGEGHDYHPVSAHDPPSISSGEVVPLGPKRSSIVSVRDEEAESESSSIAEQRTSLRNEQGNSYCMFDSPMDPTRRHEGLPAGQNERPATAGTLSTFVQEHQHPRIAHLERAATEPQFSARHDLQTPLRETGLRSDGRLHLSHSPICRMDAPGLDSDLLSSPGTRADPITMSLYQGHYAPMSAGKGRPSESHHMQSLSTSCPSNAGDWNTQALQTPSAFSRFPFSNSMLSSPAGGAGLFGSPSNILSKSLGLTMNNNPVSGEDLGGLLAGSSAWDMDALSNFDCINIA</sequence>
<accession>A0A2N5ULQ0</accession>
<feature type="compositionally biased region" description="Low complexity" evidence="1">
    <location>
        <begin position="42"/>
        <end position="55"/>
    </location>
</feature>
<feature type="compositionally biased region" description="Basic and acidic residues" evidence="1">
    <location>
        <begin position="281"/>
        <end position="305"/>
    </location>
</feature>
<comment type="caution">
    <text evidence="3">The sequence shown here is derived from an EMBL/GenBank/DDBJ whole genome shotgun (WGS) entry which is preliminary data.</text>
</comment>